<evidence type="ECO:0000313" key="3">
    <source>
        <dbReference type="EMBL" id="PFH56894.1"/>
    </source>
</evidence>
<proteinExistence type="predicted"/>
<feature type="compositionally biased region" description="Basic and acidic residues" evidence="1">
    <location>
        <begin position="409"/>
        <end position="423"/>
    </location>
</feature>
<comment type="caution">
    <text evidence="3">The sequence shown here is derived from an EMBL/GenBank/DDBJ whole genome shotgun (WGS) entry which is preliminary data.</text>
</comment>
<feature type="compositionally biased region" description="Polar residues" evidence="1">
    <location>
        <begin position="379"/>
        <end position="393"/>
    </location>
</feature>
<dbReference type="OrthoDB" id="10250354at2759"/>
<dbReference type="PRINTS" id="PR00625">
    <property type="entry name" value="JDOMAIN"/>
</dbReference>
<feature type="compositionally biased region" description="Basic and acidic residues" evidence="1">
    <location>
        <begin position="225"/>
        <end position="239"/>
    </location>
</feature>
<dbReference type="PANTHER" id="PTHR44029:SF1">
    <property type="entry name" value="DNAJ HOMOLOG SUBFAMILY C MEMBER 21"/>
    <property type="match status" value="1"/>
</dbReference>
<dbReference type="FunFam" id="1.10.287.110:FF:000096">
    <property type="entry name" value="DnaJ domain protein"/>
    <property type="match status" value="1"/>
</dbReference>
<evidence type="ECO:0000256" key="1">
    <source>
        <dbReference type="SAM" id="MobiDB-lite"/>
    </source>
</evidence>
<dbReference type="CDD" id="cd06257">
    <property type="entry name" value="DnaJ"/>
    <property type="match status" value="1"/>
</dbReference>
<dbReference type="InterPro" id="IPR018253">
    <property type="entry name" value="DnaJ_domain_CS"/>
</dbReference>
<evidence type="ECO:0000313" key="4">
    <source>
        <dbReference type="Proteomes" id="UP000037136"/>
    </source>
</evidence>
<dbReference type="Gene3D" id="1.10.287.110">
    <property type="entry name" value="DnaJ domain"/>
    <property type="match status" value="1"/>
</dbReference>
<feature type="compositionally biased region" description="Basic and acidic residues" evidence="1">
    <location>
        <begin position="457"/>
        <end position="469"/>
    </location>
</feature>
<feature type="compositionally biased region" description="Low complexity" evidence="1">
    <location>
        <begin position="569"/>
        <end position="578"/>
    </location>
</feature>
<dbReference type="EMBL" id="LAZP02000490">
    <property type="protein sequence ID" value="PFH56894.1"/>
    <property type="molecule type" value="Genomic_DNA"/>
</dbReference>
<feature type="compositionally biased region" description="Polar residues" evidence="1">
    <location>
        <begin position="530"/>
        <end position="542"/>
    </location>
</feature>
<evidence type="ECO:0000259" key="2">
    <source>
        <dbReference type="PROSITE" id="PS50076"/>
    </source>
</evidence>
<dbReference type="SUPFAM" id="SSF46565">
    <property type="entry name" value="Chaperone J-domain"/>
    <property type="match status" value="1"/>
</dbReference>
<dbReference type="InterPro" id="IPR001623">
    <property type="entry name" value="DnaJ_domain"/>
</dbReference>
<dbReference type="InterPro" id="IPR051964">
    <property type="entry name" value="Chaperone_stress_response"/>
</dbReference>
<dbReference type="STRING" id="268505.A0A2A9P6S3"/>
<feature type="region of interest" description="Disordered" evidence="1">
    <location>
        <begin position="160"/>
        <end position="675"/>
    </location>
</feature>
<dbReference type="PANTHER" id="PTHR44029">
    <property type="entry name" value="DNAJ HOMOLOG SUBFAMILY C MEMBER 21"/>
    <property type="match status" value="1"/>
</dbReference>
<sequence length="863" mass="94250">MPAAVYGALFPPLRRLSPAIYDFLPILSSVFFPPPLCSDGAEAPFASAPNRPHPAAPTSSVLAASRHLGLESRPTSLGSADPGFPGHLAVMAASRDYYADLQLSPSADIQEIKKQFRKLALKYHPDRNPGRELEVNSQFQIIQTAYEILSDPQEKAKYDATVSRSGRFPGASGVKGNPWQNAAQNFPPPPRRNSTRNPPSGAHRWQTRFSSGVPPTAKQPTASDSEAKKTAARMFENRRKPQPQPGANSSHHETRPPPPPPPPPMPPRTESARQRAEAAFGSRKPGFHPRSAMPGDEPPVSNQNYFQRPFAEESQPPPPHPPRRPAPSAMPDPLSQFRARHQSMPYSTHGGEKTNPFEGVQPARRGSVREPSGHDESAASRQESIRPSFTQPFAAQEAEDSRPQATAHGDVRFESRPGPEFNHDASGQPQATEKEPGTENQSDRGPSIFRFPVGDDTFERTHGVHDASRSTKSSVEDISTGFVKDDDPRAWQFSAGGTETGSRPVSRHSTGGRGNQRSPGGQAASMPSADRSSTHPPQTETLSGGFDADGWSDKFSSQTFVPRPGPGGSSSPTRSSRSNSRRVRTKPTVGNAAVVEEYSSEEEWYDWRGRNAQAKPTAADSPQAMDIDSPPSASTMPPPDQAAGVRNIPVEPSRPEWRCGNPEPMAADDKPSRPAKIAINTVTVGSEDSEEFRASFADLRNVAPMGHERAGLRSLADLKDELPFESKASEDGPMHLPKAQPLVLPLVPQAPRLPPTAATEGSKPKAATWTQYLAEFESYLEKWDAFNGQVVDHFTTRKAHVAKTRMSKGYGFLGARGDGDVREYMNWVQQDNDVRQRWGAACDEHEQRLGEFMAFRERMKALL</sequence>
<feature type="compositionally biased region" description="Pro residues" evidence="1">
    <location>
        <begin position="256"/>
        <end position="267"/>
    </location>
</feature>
<gene>
    <name evidence="3" type="ORF">XA68_15808</name>
</gene>
<accession>A0A2A9P6S3</accession>
<dbReference type="GO" id="GO:0005737">
    <property type="term" value="C:cytoplasm"/>
    <property type="evidence" value="ECO:0007669"/>
    <property type="project" value="TreeGrafter"/>
</dbReference>
<reference evidence="3 4" key="2">
    <citation type="journal article" date="2017" name="Sci. Rep.">
        <title>Ant-infecting Ophiocordyceps genomes reveal a high diversity of potential behavioral manipulation genes and a possible major role for enterotoxins.</title>
        <authorList>
            <person name="de Bekker C."/>
            <person name="Ohm R.A."/>
            <person name="Evans H.C."/>
            <person name="Brachmann A."/>
            <person name="Hughes D.P."/>
        </authorList>
    </citation>
    <scope>NUCLEOTIDE SEQUENCE [LARGE SCALE GENOMIC DNA]</scope>
    <source>
        <strain evidence="3 4">SC16a</strain>
    </source>
</reference>
<dbReference type="AlphaFoldDB" id="A0A2A9P6S3"/>
<dbReference type="InterPro" id="IPR036869">
    <property type="entry name" value="J_dom_sf"/>
</dbReference>
<dbReference type="SMART" id="SM00271">
    <property type="entry name" value="DnaJ"/>
    <property type="match status" value="1"/>
</dbReference>
<feature type="compositionally biased region" description="Pro residues" evidence="1">
    <location>
        <begin position="315"/>
        <end position="330"/>
    </location>
</feature>
<dbReference type="PROSITE" id="PS00636">
    <property type="entry name" value="DNAJ_1"/>
    <property type="match status" value="1"/>
</dbReference>
<feature type="compositionally biased region" description="Basic and acidic residues" evidence="1">
    <location>
        <begin position="367"/>
        <end position="378"/>
    </location>
</feature>
<reference evidence="3 4" key="1">
    <citation type="journal article" date="2015" name="BMC Genomics">
        <title>Gene expression during zombie ant biting behavior reflects the complexity underlying fungal parasitic behavioral manipulation.</title>
        <authorList>
            <person name="de Bekker C."/>
            <person name="Ohm R.A."/>
            <person name="Loreto R.G."/>
            <person name="Sebastian A."/>
            <person name="Albert I."/>
            <person name="Merrow M."/>
            <person name="Brachmann A."/>
            <person name="Hughes D.P."/>
        </authorList>
    </citation>
    <scope>NUCLEOTIDE SEQUENCE [LARGE SCALE GENOMIC DNA]</scope>
    <source>
        <strain evidence="3 4">SC16a</strain>
    </source>
</reference>
<protein>
    <recommendedName>
        <fullName evidence="2">J domain-containing protein</fullName>
    </recommendedName>
</protein>
<dbReference type="Proteomes" id="UP000037136">
    <property type="component" value="Unassembled WGS sequence"/>
</dbReference>
<feature type="domain" description="J" evidence="2">
    <location>
        <begin position="96"/>
        <end position="162"/>
    </location>
</feature>
<dbReference type="PROSITE" id="PS50076">
    <property type="entry name" value="DNAJ_2"/>
    <property type="match status" value="1"/>
</dbReference>
<keyword evidence="4" id="KW-1185">Reference proteome</keyword>
<dbReference type="Pfam" id="PF00226">
    <property type="entry name" value="DnaJ"/>
    <property type="match status" value="1"/>
</dbReference>
<feature type="compositionally biased region" description="Polar residues" evidence="1">
    <location>
        <begin position="495"/>
        <end position="519"/>
    </location>
</feature>
<organism evidence="3 4">
    <name type="scientific">Ophiocordyceps unilateralis</name>
    <name type="common">Zombie-ant fungus</name>
    <name type="synonym">Torrubia unilateralis</name>
    <dbReference type="NCBI Taxonomy" id="268505"/>
    <lineage>
        <taxon>Eukaryota</taxon>
        <taxon>Fungi</taxon>
        <taxon>Dikarya</taxon>
        <taxon>Ascomycota</taxon>
        <taxon>Pezizomycotina</taxon>
        <taxon>Sordariomycetes</taxon>
        <taxon>Hypocreomycetidae</taxon>
        <taxon>Hypocreales</taxon>
        <taxon>Ophiocordycipitaceae</taxon>
        <taxon>Ophiocordyceps</taxon>
    </lineage>
</organism>
<name>A0A2A9P6S3_OPHUN</name>